<organism evidence="2 3">
    <name type="scientific">Liparis tanakae</name>
    <name type="common">Tanaka's snailfish</name>
    <dbReference type="NCBI Taxonomy" id="230148"/>
    <lineage>
        <taxon>Eukaryota</taxon>
        <taxon>Metazoa</taxon>
        <taxon>Chordata</taxon>
        <taxon>Craniata</taxon>
        <taxon>Vertebrata</taxon>
        <taxon>Euteleostomi</taxon>
        <taxon>Actinopterygii</taxon>
        <taxon>Neopterygii</taxon>
        <taxon>Teleostei</taxon>
        <taxon>Neoteleostei</taxon>
        <taxon>Acanthomorphata</taxon>
        <taxon>Eupercaria</taxon>
        <taxon>Perciformes</taxon>
        <taxon>Cottioidei</taxon>
        <taxon>Cottales</taxon>
        <taxon>Liparidae</taxon>
        <taxon>Liparis</taxon>
    </lineage>
</organism>
<name>A0A4Z2FMT2_9TELE</name>
<evidence type="ECO:0000313" key="2">
    <source>
        <dbReference type="EMBL" id="TNN42083.1"/>
    </source>
</evidence>
<dbReference type="EMBL" id="SRLO01001061">
    <property type="protein sequence ID" value="TNN42083.1"/>
    <property type="molecule type" value="Genomic_DNA"/>
</dbReference>
<reference evidence="2 3" key="1">
    <citation type="submission" date="2019-03" db="EMBL/GenBank/DDBJ databases">
        <title>First draft genome of Liparis tanakae, snailfish: a comprehensive survey of snailfish specific genes.</title>
        <authorList>
            <person name="Kim W."/>
            <person name="Song I."/>
            <person name="Jeong J.-H."/>
            <person name="Kim D."/>
            <person name="Kim S."/>
            <person name="Ryu S."/>
            <person name="Song J.Y."/>
            <person name="Lee S.K."/>
        </authorList>
    </citation>
    <scope>NUCLEOTIDE SEQUENCE [LARGE SCALE GENOMIC DNA]</scope>
    <source>
        <tissue evidence="2">Muscle</tissue>
    </source>
</reference>
<proteinExistence type="predicted"/>
<feature type="region of interest" description="Disordered" evidence="1">
    <location>
        <begin position="48"/>
        <end position="103"/>
    </location>
</feature>
<protein>
    <submittedName>
        <fullName evidence="2">Uncharacterized protein</fullName>
    </submittedName>
</protein>
<keyword evidence="3" id="KW-1185">Reference proteome</keyword>
<accession>A0A4Z2FMT2</accession>
<sequence length="135" mass="15522">MHCVRALTHRYLIPGRREAEDIPLKWNSTMGPNLLQWNNGGLCTARASEEIISTNESPPMSPSNHQTPASKGEENTSRLDLRSPDHHEDYHEDHHKDHDHMTQWSTSSISPAFTTSPMHLANTWTFWKFLPKQLN</sequence>
<feature type="compositionally biased region" description="Polar residues" evidence="1">
    <location>
        <begin position="51"/>
        <end position="69"/>
    </location>
</feature>
<gene>
    <name evidence="2" type="ORF">EYF80_047753</name>
</gene>
<dbReference type="Proteomes" id="UP000314294">
    <property type="component" value="Unassembled WGS sequence"/>
</dbReference>
<evidence type="ECO:0000256" key="1">
    <source>
        <dbReference type="SAM" id="MobiDB-lite"/>
    </source>
</evidence>
<comment type="caution">
    <text evidence="2">The sequence shown here is derived from an EMBL/GenBank/DDBJ whole genome shotgun (WGS) entry which is preliminary data.</text>
</comment>
<evidence type="ECO:0000313" key="3">
    <source>
        <dbReference type="Proteomes" id="UP000314294"/>
    </source>
</evidence>
<feature type="compositionally biased region" description="Basic and acidic residues" evidence="1">
    <location>
        <begin position="71"/>
        <end position="101"/>
    </location>
</feature>
<dbReference type="AlphaFoldDB" id="A0A4Z2FMT2"/>